<name>A0AAP0FD85_9MAGN</name>
<proteinExistence type="predicted"/>
<dbReference type="EMBL" id="JBBNAG010000009">
    <property type="protein sequence ID" value="KAK9105173.1"/>
    <property type="molecule type" value="Genomic_DNA"/>
</dbReference>
<keyword evidence="2" id="KW-1185">Reference proteome</keyword>
<dbReference type="AlphaFoldDB" id="A0AAP0FD85"/>
<accession>A0AAP0FD85</accession>
<sequence length="64" mass="7139">MSPFEKALLAIFEVCEVAVRWRGKCIDSSFSKGAIYTNLYKLCPPMPRHLTATSQTSNIANNAF</sequence>
<gene>
    <name evidence="1" type="ORF">Scep_022017</name>
</gene>
<evidence type="ECO:0000313" key="1">
    <source>
        <dbReference type="EMBL" id="KAK9105173.1"/>
    </source>
</evidence>
<reference evidence="1 2" key="1">
    <citation type="submission" date="2024-01" db="EMBL/GenBank/DDBJ databases">
        <title>Genome assemblies of Stephania.</title>
        <authorList>
            <person name="Yang L."/>
        </authorList>
    </citation>
    <scope>NUCLEOTIDE SEQUENCE [LARGE SCALE GENOMIC DNA]</scope>
    <source>
        <strain evidence="1">JXDWG</strain>
        <tissue evidence="1">Leaf</tissue>
    </source>
</reference>
<organism evidence="1 2">
    <name type="scientific">Stephania cephalantha</name>
    <dbReference type="NCBI Taxonomy" id="152367"/>
    <lineage>
        <taxon>Eukaryota</taxon>
        <taxon>Viridiplantae</taxon>
        <taxon>Streptophyta</taxon>
        <taxon>Embryophyta</taxon>
        <taxon>Tracheophyta</taxon>
        <taxon>Spermatophyta</taxon>
        <taxon>Magnoliopsida</taxon>
        <taxon>Ranunculales</taxon>
        <taxon>Menispermaceae</taxon>
        <taxon>Menispermoideae</taxon>
        <taxon>Cissampelideae</taxon>
        <taxon>Stephania</taxon>
    </lineage>
</organism>
<dbReference type="Proteomes" id="UP001419268">
    <property type="component" value="Unassembled WGS sequence"/>
</dbReference>
<evidence type="ECO:0000313" key="2">
    <source>
        <dbReference type="Proteomes" id="UP001419268"/>
    </source>
</evidence>
<protein>
    <submittedName>
        <fullName evidence="1">Uncharacterized protein</fullName>
    </submittedName>
</protein>
<comment type="caution">
    <text evidence="1">The sequence shown here is derived from an EMBL/GenBank/DDBJ whole genome shotgun (WGS) entry which is preliminary data.</text>
</comment>